<comment type="caution">
    <text evidence="1">The sequence shown here is derived from an EMBL/GenBank/DDBJ whole genome shotgun (WGS) entry which is preliminary data.</text>
</comment>
<dbReference type="Proteomes" id="UP001597319">
    <property type="component" value="Unassembled WGS sequence"/>
</dbReference>
<reference evidence="2" key="1">
    <citation type="journal article" date="2019" name="Int. J. Syst. Evol. Microbiol.">
        <title>The Global Catalogue of Microorganisms (GCM) 10K type strain sequencing project: providing services to taxonomists for standard genome sequencing and annotation.</title>
        <authorList>
            <consortium name="The Broad Institute Genomics Platform"/>
            <consortium name="The Broad Institute Genome Sequencing Center for Infectious Disease"/>
            <person name="Wu L."/>
            <person name="Ma J."/>
        </authorList>
    </citation>
    <scope>NUCLEOTIDE SEQUENCE [LARGE SCALE GENOMIC DNA]</scope>
    <source>
        <strain evidence="2">KCTC 52274</strain>
    </source>
</reference>
<sequence>MGDIIHKKESYEVLGALFEVHNNLGGGFLEIVYGDALEYEFNLRGIPFEREKRYDVNYKDIVLKHHFYADFVVYDKIVLEIKSVKYTHEAHIAQCLNYLKVSGNKLAILANFESERLDYQRIVL</sequence>
<accession>A0ABW5LGK2</accession>
<dbReference type="NCBIfam" id="TIGR04256">
    <property type="entry name" value="GxxExxY"/>
    <property type="match status" value="1"/>
</dbReference>
<gene>
    <name evidence="1" type="ORF">ACFSR1_11380</name>
</gene>
<evidence type="ECO:0000313" key="1">
    <source>
        <dbReference type="EMBL" id="MFD2563269.1"/>
    </source>
</evidence>
<dbReference type="InterPro" id="IPR026350">
    <property type="entry name" value="GxxExxY"/>
</dbReference>
<evidence type="ECO:0000313" key="2">
    <source>
        <dbReference type="Proteomes" id="UP001597319"/>
    </source>
</evidence>
<protein>
    <submittedName>
        <fullName evidence="1">GxxExxY protein</fullName>
    </submittedName>
</protein>
<keyword evidence="2" id="KW-1185">Reference proteome</keyword>
<name>A0ABW5LGK2_9FLAO</name>
<dbReference type="Pfam" id="PF13366">
    <property type="entry name" value="PDDEXK_3"/>
    <property type="match status" value="1"/>
</dbReference>
<organism evidence="1 2">
    <name type="scientific">Aquimarina rubra</name>
    <dbReference type="NCBI Taxonomy" id="1920033"/>
    <lineage>
        <taxon>Bacteria</taxon>
        <taxon>Pseudomonadati</taxon>
        <taxon>Bacteroidota</taxon>
        <taxon>Flavobacteriia</taxon>
        <taxon>Flavobacteriales</taxon>
        <taxon>Flavobacteriaceae</taxon>
        <taxon>Aquimarina</taxon>
    </lineage>
</organism>
<proteinExistence type="predicted"/>
<dbReference type="RefSeq" id="WP_378292550.1">
    <property type="nucleotide sequence ID" value="NZ_JBHULE010000019.1"/>
</dbReference>
<dbReference type="EMBL" id="JBHULE010000019">
    <property type="protein sequence ID" value="MFD2563269.1"/>
    <property type="molecule type" value="Genomic_DNA"/>
</dbReference>